<feature type="domain" description="Glycosyl-hydrolase family 116 N-terminal" evidence="2">
    <location>
        <begin position="29"/>
        <end position="373"/>
    </location>
</feature>
<reference evidence="3 4" key="1">
    <citation type="submission" date="2023-02" db="EMBL/GenBank/DDBJ databases">
        <title>Dictyobacter halimunensis sp. nov., a new member of the class Ktedonobacteria from forest soil in a geothermal area.</title>
        <authorList>
            <person name="Rachmania M.K."/>
            <person name="Ningsih F."/>
            <person name="Sakai Y."/>
            <person name="Yabe S."/>
            <person name="Yokota A."/>
            <person name="Sjamsuridzal W."/>
        </authorList>
    </citation>
    <scope>NUCLEOTIDE SEQUENCE [LARGE SCALE GENOMIC DNA]</scope>
    <source>
        <strain evidence="3 4">S3.2.2.5</strain>
    </source>
</reference>
<dbReference type="InterPro" id="IPR012341">
    <property type="entry name" value="6hp_glycosidase-like_sf"/>
</dbReference>
<evidence type="ECO:0008006" key="5">
    <source>
        <dbReference type="Google" id="ProtNLM"/>
    </source>
</evidence>
<dbReference type="InterPro" id="IPR008928">
    <property type="entry name" value="6-hairpin_glycosidase_sf"/>
</dbReference>
<gene>
    <name evidence="3" type="ORF">KDH_14810</name>
</gene>
<evidence type="ECO:0000313" key="4">
    <source>
        <dbReference type="Proteomes" id="UP001344906"/>
    </source>
</evidence>
<evidence type="ECO:0000259" key="2">
    <source>
        <dbReference type="Pfam" id="PF12215"/>
    </source>
</evidence>
<evidence type="ECO:0000259" key="1">
    <source>
        <dbReference type="Pfam" id="PF04685"/>
    </source>
</evidence>
<dbReference type="Proteomes" id="UP001344906">
    <property type="component" value="Unassembled WGS sequence"/>
</dbReference>
<comment type="caution">
    <text evidence="3">The sequence shown here is derived from an EMBL/GenBank/DDBJ whole genome shotgun (WGS) entry which is preliminary data.</text>
</comment>
<feature type="domain" description="Glycosyl-hydrolase family 116 catalytic region" evidence="1">
    <location>
        <begin position="507"/>
        <end position="778"/>
    </location>
</feature>
<dbReference type="InterPro" id="IPR006775">
    <property type="entry name" value="GH116_catalytic"/>
</dbReference>
<dbReference type="Pfam" id="PF12215">
    <property type="entry name" value="Glyco_hydr_116N"/>
    <property type="match status" value="1"/>
</dbReference>
<sequence length="895" mass="100323">MPEVHPMSISDDQYPSGYSYKGEATRHVAMPLGGIAAGQIALGGDGGLRQWQIVNQINHQGFVPDSFFAIRATCTEPPVNEIRILQSGELANQSQERTPLVTDNEIPADQLALLQQIPGVERTTFTGNYPFARIAYEDAQLPVEVSLEAYSPFVPLDAESSGLPAILFTFTIRNRWAQAVYGKLGATLQNAVGWDGLTPISGTRCPLYGGNVNRVQRRDSYTAIVMENAALPDDHPGEGQMVLSCLAPGGEPFENWTTPAQFIQFMQGPQPPLEQNTIRPRASKNRLMGATGASPAGETWNGGLAAPFHIAPGETTTITFVYSWYFPNRYLNFDQFGPRRDYGKSRFWLGNAYATRFADALAVTEYLIEHRQKLEEASRKWAEGIYTSTLPDWVAEALGAQGTLMRSPTCFWTEDGRFYGFEGSLGASTAMWNATYGGSCPLNCTHVWNYEMALSKLFPALERSMRETDLEHAQAPEGYIPHRTVLPLYLPQFWDEPIGGPTNPALDGMLGTVLKVYREVRQGAGQDWFNRLWPRVKRLVNYIVAHWDENKDGVLEGEQPNTYDIAFFGPNMYIGALWLAALRAAEEMAKLQEDRDLAQELRHLFERGSARYDELLWNGEYYIQIIDQSMPLENQFGEGCLADQLFGQWWAHLLDLGYILPEEHVKTTLRSIVKYNLRHGFRDFQHGYRVFADNDDTGLIVCTWPHGGRPEIPVRYCDEVWTGMEYQVGTHCLLEGLTEEGMSILSALRQRYNGTRRNPYNEIECGDHYARAMAGWSMLEALSGFTYDASTGELAFSPPDGNEPFRVPFITGSGWGTFEQDSTGKETRISLTCAYGDVRIQRLYLGTRNHENAKLMLDGQQIKAQRQPGATVLSLTFDQPCVLKTNATLEIVLEP</sequence>
<accession>A0ABQ6FQE4</accession>
<dbReference type="Gene3D" id="1.50.10.10">
    <property type="match status" value="1"/>
</dbReference>
<protein>
    <recommendedName>
        <fullName evidence="5">Glycosyl-hydrolase family 116 catalytic region domain-containing protein</fullName>
    </recommendedName>
</protein>
<dbReference type="PANTHER" id="PTHR12654:SF4">
    <property type="entry name" value="PB1 DOMAIN-CONTAINING PROTEIN"/>
    <property type="match status" value="1"/>
</dbReference>
<organism evidence="3 4">
    <name type="scientific">Dictyobacter halimunensis</name>
    <dbReference type="NCBI Taxonomy" id="3026934"/>
    <lineage>
        <taxon>Bacteria</taxon>
        <taxon>Bacillati</taxon>
        <taxon>Chloroflexota</taxon>
        <taxon>Ktedonobacteria</taxon>
        <taxon>Ktedonobacterales</taxon>
        <taxon>Dictyobacteraceae</taxon>
        <taxon>Dictyobacter</taxon>
    </lineage>
</organism>
<dbReference type="SUPFAM" id="SSF48208">
    <property type="entry name" value="Six-hairpin glycosidases"/>
    <property type="match status" value="1"/>
</dbReference>
<dbReference type="RefSeq" id="WP_338248322.1">
    <property type="nucleotide sequence ID" value="NZ_BSRI01000001.1"/>
</dbReference>
<dbReference type="InterPro" id="IPR024462">
    <property type="entry name" value="GH116_N"/>
</dbReference>
<keyword evidence="4" id="KW-1185">Reference proteome</keyword>
<name>A0ABQ6FQE4_9CHLR</name>
<dbReference type="Pfam" id="PF04685">
    <property type="entry name" value="DUF608"/>
    <property type="match status" value="1"/>
</dbReference>
<evidence type="ECO:0000313" key="3">
    <source>
        <dbReference type="EMBL" id="GLV54634.1"/>
    </source>
</evidence>
<dbReference type="InterPro" id="IPR052566">
    <property type="entry name" value="Non-lysos_glucosylceramidase"/>
</dbReference>
<dbReference type="EMBL" id="BSRI01000001">
    <property type="protein sequence ID" value="GLV54634.1"/>
    <property type="molecule type" value="Genomic_DNA"/>
</dbReference>
<dbReference type="PANTHER" id="PTHR12654">
    <property type="entry name" value="BILE ACID BETA-GLUCOSIDASE-RELATED"/>
    <property type="match status" value="1"/>
</dbReference>
<proteinExistence type="predicted"/>